<name>A0A0B7C0W2_9EUPU</name>
<feature type="non-terminal residue" evidence="1">
    <location>
        <position position="1"/>
    </location>
</feature>
<reference evidence="1" key="1">
    <citation type="submission" date="2014-12" db="EMBL/GenBank/DDBJ databases">
        <title>Insight into the proteome of Arion vulgaris.</title>
        <authorList>
            <person name="Aradska J."/>
            <person name="Bulat T."/>
            <person name="Smidak R."/>
            <person name="Sarate P."/>
            <person name="Gangsoo J."/>
            <person name="Sialana F."/>
            <person name="Bilban M."/>
            <person name="Lubec G."/>
        </authorList>
    </citation>
    <scope>NUCLEOTIDE SEQUENCE</scope>
    <source>
        <tissue evidence="1">Skin</tissue>
    </source>
</reference>
<dbReference type="EMBL" id="HACG01051982">
    <property type="protein sequence ID" value="CEK98853.1"/>
    <property type="molecule type" value="Transcribed_RNA"/>
</dbReference>
<protein>
    <submittedName>
        <fullName evidence="1">Uncharacterized protein</fullName>
    </submittedName>
</protein>
<organism evidence="1">
    <name type="scientific">Arion vulgaris</name>
    <dbReference type="NCBI Taxonomy" id="1028688"/>
    <lineage>
        <taxon>Eukaryota</taxon>
        <taxon>Metazoa</taxon>
        <taxon>Spiralia</taxon>
        <taxon>Lophotrochozoa</taxon>
        <taxon>Mollusca</taxon>
        <taxon>Gastropoda</taxon>
        <taxon>Heterobranchia</taxon>
        <taxon>Euthyneura</taxon>
        <taxon>Panpulmonata</taxon>
        <taxon>Eupulmonata</taxon>
        <taxon>Stylommatophora</taxon>
        <taxon>Helicina</taxon>
        <taxon>Arionoidea</taxon>
        <taxon>Arionidae</taxon>
        <taxon>Arion</taxon>
    </lineage>
</organism>
<proteinExistence type="predicted"/>
<gene>
    <name evidence="1" type="primary">ORF219796</name>
</gene>
<dbReference type="AlphaFoldDB" id="A0A0B7C0W2"/>
<sequence>AIWMSIMDTYASKKKIKSNVTKCSRNIHRTHRTQRRRNIGIVQDMNIKEYCLTNNMMSKKLRFCGSH</sequence>
<evidence type="ECO:0000313" key="1">
    <source>
        <dbReference type="EMBL" id="CEK98853.1"/>
    </source>
</evidence>
<accession>A0A0B7C0W2</accession>